<proteinExistence type="predicted"/>
<sequence>MSKTEVISHLKKELAQKIILLANFFLKMGNSITKLPNSYS</sequence>
<name>A0A150LD54_9BACL</name>
<dbReference type="STRING" id="81408.B4119_4268"/>
<evidence type="ECO:0000313" key="2">
    <source>
        <dbReference type="Proteomes" id="UP000075455"/>
    </source>
</evidence>
<accession>A0A150LD54</accession>
<reference evidence="1 2" key="1">
    <citation type="submission" date="2016-01" db="EMBL/GenBank/DDBJ databases">
        <title>Draft Genome Sequences of Seven Thermophilic Sporeformers Isolated from Foods.</title>
        <authorList>
            <person name="Berendsen E.M."/>
            <person name="Wells-Bennik M.H."/>
            <person name="Krawcyk A.O."/>
            <person name="De Jong A."/>
            <person name="Holsappel S."/>
            <person name="Eijlander R.T."/>
            <person name="Kuipers O.P."/>
        </authorList>
    </citation>
    <scope>NUCLEOTIDE SEQUENCE [LARGE SCALE GENOMIC DNA]</scope>
    <source>
        <strain evidence="1 2">B4119</strain>
    </source>
</reference>
<comment type="caution">
    <text evidence="1">The sequence shown here is derived from an EMBL/GenBank/DDBJ whole genome shotgun (WGS) entry which is preliminary data.</text>
</comment>
<gene>
    <name evidence="1" type="ORF">B4119_4268</name>
</gene>
<dbReference type="EMBL" id="LQYS01000094">
    <property type="protein sequence ID" value="KYD09959.1"/>
    <property type="molecule type" value="Genomic_DNA"/>
</dbReference>
<dbReference type="PATRIC" id="fig|81408.3.peg.389"/>
<organism evidence="1 2">
    <name type="scientific">Saccharococcus caldoxylosilyticus</name>
    <dbReference type="NCBI Taxonomy" id="81408"/>
    <lineage>
        <taxon>Bacteria</taxon>
        <taxon>Bacillati</taxon>
        <taxon>Bacillota</taxon>
        <taxon>Bacilli</taxon>
        <taxon>Bacillales</taxon>
        <taxon>Anoxybacillaceae</taxon>
        <taxon>Saccharococcus</taxon>
    </lineage>
</organism>
<protein>
    <submittedName>
        <fullName evidence="1">Uncharacterized protein</fullName>
    </submittedName>
</protein>
<evidence type="ECO:0000313" key="1">
    <source>
        <dbReference type="EMBL" id="KYD09959.1"/>
    </source>
</evidence>
<dbReference type="Proteomes" id="UP000075455">
    <property type="component" value="Unassembled WGS sequence"/>
</dbReference>
<dbReference type="AlphaFoldDB" id="A0A150LD54"/>